<feature type="transmembrane region" description="Helical" evidence="1">
    <location>
        <begin position="158"/>
        <end position="174"/>
    </location>
</feature>
<keyword evidence="1" id="KW-1133">Transmembrane helix</keyword>
<reference evidence="2 3" key="1">
    <citation type="submission" date="2019-12" db="EMBL/GenBank/DDBJ databases">
        <title>Halocatena pleomorpha gen. nov. sp. nov., an extremely halophilic archaeon of family Halobacteriaceae isolated from saltpan soil.</title>
        <authorList>
            <person name="Pal Y."/>
            <person name="Verma A."/>
            <person name="Krishnamurthi S."/>
            <person name="Kumar P."/>
        </authorList>
    </citation>
    <scope>NUCLEOTIDE SEQUENCE [LARGE SCALE GENOMIC DNA]</scope>
    <source>
        <strain evidence="2 3">JCM 16495</strain>
    </source>
</reference>
<dbReference type="EMBL" id="WSZK01000017">
    <property type="protein sequence ID" value="MWG35049.1"/>
    <property type="molecule type" value="Genomic_DNA"/>
</dbReference>
<keyword evidence="1" id="KW-0472">Membrane</keyword>
<evidence type="ECO:0000256" key="1">
    <source>
        <dbReference type="SAM" id="Phobius"/>
    </source>
</evidence>
<protein>
    <submittedName>
        <fullName evidence="2">DUF2182 domain-containing protein</fullName>
    </submittedName>
</protein>
<dbReference type="InterPro" id="IPR018688">
    <property type="entry name" value="PpoB2-like"/>
</dbReference>
<keyword evidence="1" id="KW-0812">Transmembrane</keyword>
<sequence>MSTSVDGPLELFEAAFDVDVTRTAVVVVMMLGLDAVWWVALFDGHVPMPGMAWLMEQGVPAAAPGAMELGVFHVGTLEAVLGYTVMWGVMMWAMMHPAMTRFARDYADAHQGSALEATTALAGFLTTYHLVWALSAVIPLSVHAVLPGGVYGFTRSNPHLVVGGVLVLAGLFQLSAPKRGLLRSCCAAVEDHTDGLLDGFRHGVDHGVECVVICFGLFFLVMPFFGEMNFFWMVVLTAVVTMERIPTWGEEISAATGVVSLVAGVVVLVVRPALPVAFEAVTSM</sequence>
<accession>A0A6B0GNG5</accession>
<dbReference type="OrthoDB" id="11125at2157"/>
<proteinExistence type="predicted"/>
<dbReference type="AlphaFoldDB" id="A0A6B0GNG5"/>
<dbReference type="RefSeq" id="WP_158204739.1">
    <property type="nucleotide sequence ID" value="NZ_WSZK01000017.1"/>
</dbReference>
<feature type="transmembrane region" description="Helical" evidence="1">
    <location>
        <begin position="252"/>
        <end position="274"/>
    </location>
</feature>
<feature type="transmembrane region" description="Helical" evidence="1">
    <location>
        <begin position="80"/>
        <end position="99"/>
    </location>
</feature>
<evidence type="ECO:0000313" key="2">
    <source>
        <dbReference type="EMBL" id="MWG35049.1"/>
    </source>
</evidence>
<dbReference type="Pfam" id="PF09948">
    <property type="entry name" value="PpoB2"/>
    <property type="match status" value="1"/>
</dbReference>
<comment type="caution">
    <text evidence="2">The sequence shown here is derived from an EMBL/GenBank/DDBJ whole genome shotgun (WGS) entry which is preliminary data.</text>
</comment>
<keyword evidence="3" id="KW-1185">Reference proteome</keyword>
<gene>
    <name evidence="2" type="ORF">GQS65_11220</name>
</gene>
<feature type="transmembrane region" description="Helical" evidence="1">
    <location>
        <begin position="120"/>
        <end position="146"/>
    </location>
</feature>
<organism evidence="2 3">
    <name type="scientific">Halomarina oriensis</name>
    <dbReference type="NCBI Taxonomy" id="671145"/>
    <lineage>
        <taxon>Archaea</taxon>
        <taxon>Methanobacteriati</taxon>
        <taxon>Methanobacteriota</taxon>
        <taxon>Stenosarchaea group</taxon>
        <taxon>Halobacteria</taxon>
        <taxon>Halobacteriales</taxon>
        <taxon>Natronomonadaceae</taxon>
        <taxon>Halomarina</taxon>
    </lineage>
</organism>
<feature type="transmembrane region" description="Helical" evidence="1">
    <location>
        <begin position="20"/>
        <end position="41"/>
    </location>
</feature>
<feature type="transmembrane region" description="Helical" evidence="1">
    <location>
        <begin position="210"/>
        <end position="232"/>
    </location>
</feature>
<name>A0A6B0GNG5_9EURY</name>
<evidence type="ECO:0000313" key="3">
    <source>
        <dbReference type="Proteomes" id="UP000451471"/>
    </source>
</evidence>
<dbReference type="Proteomes" id="UP000451471">
    <property type="component" value="Unassembled WGS sequence"/>
</dbReference>